<protein>
    <recommendedName>
        <fullName evidence="9">Splicing factor 3B subunit 4</fullName>
    </recommendedName>
</protein>
<feature type="transmembrane region" description="Helical" evidence="12">
    <location>
        <begin position="799"/>
        <end position="820"/>
    </location>
</feature>
<dbReference type="CDD" id="cd12335">
    <property type="entry name" value="RRM2_SF3B4"/>
    <property type="match status" value="1"/>
</dbReference>
<evidence type="ECO:0000313" key="15">
    <source>
        <dbReference type="Proteomes" id="UP000614601"/>
    </source>
</evidence>
<evidence type="ECO:0000256" key="10">
    <source>
        <dbReference type="PROSITE-ProRule" id="PRU00176"/>
    </source>
</evidence>
<dbReference type="InterPro" id="IPR034158">
    <property type="entry name" value="SF3B4_RRM1"/>
</dbReference>
<dbReference type="AlphaFoldDB" id="A0A811K674"/>
<dbReference type="GO" id="GO:0006397">
    <property type="term" value="P:mRNA processing"/>
    <property type="evidence" value="ECO:0007669"/>
    <property type="project" value="UniProtKB-KW"/>
</dbReference>
<feature type="transmembrane region" description="Helical" evidence="12">
    <location>
        <begin position="712"/>
        <end position="732"/>
    </location>
</feature>
<dbReference type="Gene3D" id="3.30.70.330">
    <property type="match status" value="2"/>
</dbReference>
<dbReference type="Pfam" id="PF20146">
    <property type="entry name" value="NRF"/>
    <property type="match status" value="1"/>
</dbReference>
<dbReference type="Proteomes" id="UP000614601">
    <property type="component" value="Unassembled WGS sequence"/>
</dbReference>
<dbReference type="GO" id="GO:0016747">
    <property type="term" value="F:acyltransferase activity, transferring groups other than amino-acyl groups"/>
    <property type="evidence" value="ECO:0007669"/>
    <property type="project" value="InterPro"/>
</dbReference>
<dbReference type="GO" id="GO:0003723">
    <property type="term" value="F:RNA binding"/>
    <property type="evidence" value="ECO:0007669"/>
    <property type="project" value="UniProtKB-UniRule"/>
</dbReference>
<dbReference type="GO" id="GO:0005681">
    <property type="term" value="C:spliceosomal complex"/>
    <property type="evidence" value="ECO:0007669"/>
    <property type="project" value="UniProtKB-KW"/>
</dbReference>
<keyword evidence="12" id="KW-0472">Membrane</keyword>
<evidence type="ECO:0000256" key="4">
    <source>
        <dbReference type="ARBA" id="ARBA00022728"/>
    </source>
</evidence>
<feature type="transmembrane region" description="Helical" evidence="12">
    <location>
        <begin position="1077"/>
        <end position="1099"/>
    </location>
</feature>
<feature type="transmembrane region" description="Helical" evidence="12">
    <location>
        <begin position="858"/>
        <end position="880"/>
    </location>
</feature>
<dbReference type="FunFam" id="3.30.70.330:FF:000505">
    <property type="entry name" value="Splicing factor 3B subunit 4"/>
    <property type="match status" value="1"/>
</dbReference>
<dbReference type="CDD" id="cd12334">
    <property type="entry name" value="RRM1_SF3B4"/>
    <property type="match status" value="1"/>
</dbReference>
<feature type="transmembrane region" description="Helical" evidence="12">
    <location>
        <begin position="887"/>
        <end position="906"/>
    </location>
</feature>
<accession>A0A811K674</accession>
<sequence length="1145" mass="128089">MTSAPILERNQDATVYVGGLDEKVTEGILWELFVQAGPVVSVNMPKDRITGSHQGFGFVEFMGEEDADYAIKIMNMIKLFGKPIKVNKASANEKSIDIGANLFVGNLDPEVDEKLLFDTFSAFGMILQVPKIMRDPESGNSKGYAFINFSSFEASDMALEAMHGQYLCNRPITCSYAFKKDAKGERHGTAAERLLAAQNPIFTQDRPHQMFADMPGGIRGPNATQAVAAAQGLPMPNGLPPMGGLMGQLGHPGMGLTGMGGVPPMGLGMGMPPPPPQFMAPPPMPNMMGGMVPPNPMFMGGRPIPPPPPPPQGQIGGPPPPGAMGWAIPPPPPPMSTGITAPTPPPPPPSAFAIPPPPPPDPDSADDLGEFMSDFFADSESQLVVDLDLFRDIYREFKNYEDSAKDGDVDYLQQAIEFLQPLREYDVSAPCLADLSHFLWTTYNYARTAKEARKCGNCNCTRGYKKEFAKYQWIFNVVDAMGKVPAAIFGGNNLWTGSCQKWNGQYCMARFQPYNKHNPLKAFVAQPADLAAVCKNKTSTGVAEEWSEDDKKCFDLLPLLNLGLCTPDTCTDYDVKKIIQFIYHAAEASAGKELVCNVNVKCSNARPESSMWNHPSSVVFACFLLFIATLMVFGTLYDIYVERPNRHIILRRIKEDELIFGQEQSKAREALNQPKTAFEKLLMIFSMARNIKYILDTKTEAGQITCLHGCRFLSMCWIIFGHTYYYICSSLTTDNLLQTLKEFPKQFYNQLVVQAPLAVDSFFFLSGLLTSYIFIGKIRKGQVRIDLWVTWFAYYIRRYIRLTPVYVMIMLLEVTIFSYISEGPFWRPIEPTYCANTWYVNLLYVNNFFKQDDACMGWTWYMANDFQFYVFAPVLIILLYKFNVGGFLVGVMGLVMSSLLTLLITLQKGYPPAPILTSKLTIVTILNDYWVDLYVKPYTRCGPYIVGCLVGYLLLEKSRPMFKLNKAMLISCWIFFSLCGIYSVFGLFNYTKTGEITTTWYILYTLCGRPAFALFLGWIVFACETGYANKINSILSHKMFIPLSKTTFCAYLIHPILLQTYYLSRPTAFHFTHSFQLAYMFCVAVFTSYCAAVILSLAFEVPVNHIDRIIFGDGKPKQPNNVAVRLEAMGPKEENILIENGKNGN</sequence>
<keyword evidence="8" id="KW-0539">Nucleus</keyword>
<dbReference type="Pfam" id="PF00076">
    <property type="entry name" value="RRM_1"/>
    <property type="match status" value="2"/>
</dbReference>
<feature type="compositionally biased region" description="Pro residues" evidence="11">
    <location>
        <begin position="342"/>
        <end position="362"/>
    </location>
</feature>
<feature type="transmembrane region" description="Helical" evidence="12">
    <location>
        <begin position="937"/>
        <end position="955"/>
    </location>
</feature>
<dbReference type="PROSITE" id="PS50102">
    <property type="entry name" value="RRM"/>
    <property type="match status" value="2"/>
</dbReference>
<feature type="region of interest" description="Disordered" evidence="11">
    <location>
        <begin position="303"/>
        <end position="368"/>
    </location>
</feature>
<organism evidence="14 15">
    <name type="scientific">Bursaphelenchus okinawaensis</name>
    <dbReference type="NCBI Taxonomy" id="465554"/>
    <lineage>
        <taxon>Eukaryota</taxon>
        <taxon>Metazoa</taxon>
        <taxon>Ecdysozoa</taxon>
        <taxon>Nematoda</taxon>
        <taxon>Chromadorea</taxon>
        <taxon>Rhabditida</taxon>
        <taxon>Tylenchina</taxon>
        <taxon>Tylenchomorpha</taxon>
        <taxon>Aphelenchoidea</taxon>
        <taxon>Aphelenchoididae</taxon>
        <taxon>Bursaphelenchus</taxon>
    </lineage>
</organism>
<feature type="transmembrane region" description="Helical" evidence="12">
    <location>
        <begin position="1000"/>
        <end position="1027"/>
    </location>
</feature>
<evidence type="ECO:0000256" key="7">
    <source>
        <dbReference type="ARBA" id="ARBA00023187"/>
    </source>
</evidence>
<feature type="transmembrane region" description="Helical" evidence="12">
    <location>
        <begin position="618"/>
        <end position="641"/>
    </location>
</feature>
<gene>
    <name evidence="14" type="ORF">BOKJ2_LOCUS3613</name>
</gene>
<keyword evidence="4" id="KW-0747">Spliceosome</keyword>
<comment type="subcellular location">
    <subcellularLocation>
        <location evidence="1">Nucleus</location>
    </subcellularLocation>
</comment>
<evidence type="ECO:0000256" key="5">
    <source>
        <dbReference type="ARBA" id="ARBA00022737"/>
    </source>
</evidence>
<keyword evidence="5" id="KW-0677">Repeat</keyword>
<dbReference type="InterPro" id="IPR006621">
    <property type="entry name" value="Nose-resist-to-fluoxetine_N"/>
</dbReference>
<dbReference type="InterPro" id="IPR000504">
    <property type="entry name" value="RRM_dom"/>
</dbReference>
<feature type="transmembrane region" description="Helical" evidence="12">
    <location>
        <begin position="967"/>
        <end position="988"/>
    </location>
</feature>
<dbReference type="EMBL" id="CAJFCW020000002">
    <property type="protein sequence ID" value="CAG9093076.1"/>
    <property type="molecule type" value="Genomic_DNA"/>
</dbReference>
<feature type="domain" description="RRM" evidence="13">
    <location>
        <begin position="100"/>
        <end position="179"/>
    </location>
</feature>
<dbReference type="InterPro" id="IPR034159">
    <property type="entry name" value="SF3B4_RRM2"/>
</dbReference>
<feature type="transmembrane region" description="Helical" evidence="12">
    <location>
        <begin position="1039"/>
        <end position="1057"/>
    </location>
</feature>
<evidence type="ECO:0000256" key="6">
    <source>
        <dbReference type="ARBA" id="ARBA00022884"/>
    </source>
</evidence>
<dbReference type="SUPFAM" id="SSF54928">
    <property type="entry name" value="RNA-binding domain, RBD"/>
    <property type="match status" value="1"/>
</dbReference>
<dbReference type="InterPro" id="IPR052728">
    <property type="entry name" value="O2_lipid_transport_reg"/>
</dbReference>
<keyword evidence="6 10" id="KW-0694">RNA-binding</keyword>
<dbReference type="SMART" id="SM00360">
    <property type="entry name" value="RRM"/>
    <property type="match status" value="2"/>
</dbReference>
<feature type="compositionally biased region" description="Pro residues" evidence="11">
    <location>
        <begin position="303"/>
        <end position="335"/>
    </location>
</feature>
<comment type="similarity">
    <text evidence="2">Belongs to the SF3B4 family.</text>
</comment>
<reference evidence="14" key="1">
    <citation type="submission" date="2020-09" db="EMBL/GenBank/DDBJ databases">
        <authorList>
            <person name="Kikuchi T."/>
        </authorList>
    </citation>
    <scope>NUCLEOTIDE SEQUENCE</scope>
    <source>
        <strain evidence="14">SH1</strain>
    </source>
</reference>
<evidence type="ECO:0000256" key="2">
    <source>
        <dbReference type="ARBA" id="ARBA00008363"/>
    </source>
</evidence>
<dbReference type="Pfam" id="PF01757">
    <property type="entry name" value="Acyl_transf_3"/>
    <property type="match status" value="1"/>
</dbReference>
<dbReference type="InterPro" id="IPR035979">
    <property type="entry name" value="RBD_domain_sf"/>
</dbReference>
<evidence type="ECO:0000259" key="13">
    <source>
        <dbReference type="PROSITE" id="PS50102"/>
    </source>
</evidence>
<evidence type="ECO:0000256" key="11">
    <source>
        <dbReference type="SAM" id="MobiDB-lite"/>
    </source>
</evidence>
<evidence type="ECO:0000256" key="9">
    <source>
        <dbReference type="ARBA" id="ARBA00070533"/>
    </source>
</evidence>
<evidence type="ECO:0000313" key="14">
    <source>
        <dbReference type="EMBL" id="CAD5211276.1"/>
    </source>
</evidence>
<dbReference type="OrthoDB" id="118951at2759"/>
<evidence type="ECO:0000256" key="8">
    <source>
        <dbReference type="ARBA" id="ARBA00023242"/>
    </source>
</evidence>
<dbReference type="GO" id="GO:0008380">
    <property type="term" value="P:RNA splicing"/>
    <property type="evidence" value="ECO:0007669"/>
    <property type="project" value="UniProtKB-KW"/>
</dbReference>
<keyword evidence="3" id="KW-0507">mRNA processing</keyword>
<keyword evidence="7" id="KW-0508">mRNA splicing</keyword>
<dbReference type="InterPro" id="IPR012677">
    <property type="entry name" value="Nucleotide-bd_a/b_plait_sf"/>
</dbReference>
<dbReference type="InterPro" id="IPR002656">
    <property type="entry name" value="Acyl_transf_3_dom"/>
</dbReference>
<evidence type="ECO:0000256" key="1">
    <source>
        <dbReference type="ARBA" id="ARBA00004123"/>
    </source>
</evidence>
<keyword evidence="15" id="KW-1185">Reference proteome</keyword>
<dbReference type="PANTHER" id="PTHR11161">
    <property type="entry name" value="O-ACYLTRANSFERASE"/>
    <property type="match status" value="1"/>
</dbReference>
<dbReference type="Proteomes" id="UP000783686">
    <property type="component" value="Unassembled WGS sequence"/>
</dbReference>
<keyword evidence="12" id="KW-1133">Transmembrane helix</keyword>
<evidence type="ECO:0000256" key="3">
    <source>
        <dbReference type="ARBA" id="ARBA00022664"/>
    </source>
</evidence>
<comment type="caution">
    <text evidence="14">The sequence shown here is derived from an EMBL/GenBank/DDBJ whole genome shotgun (WGS) entry which is preliminary data.</text>
</comment>
<dbReference type="PANTHER" id="PTHR11161:SF65">
    <property type="entry name" value="NOSE RESISTANT TO FLUOXETINE PROTEIN 6"/>
    <property type="match status" value="1"/>
</dbReference>
<feature type="domain" description="RRM" evidence="13">
    <location>
        <begin position="13"/>
        <end position="91"/>
    </location>
</feature>
<dbReference type="SMART" id="SM00703">
    <property type="entry name" value="NRF"/>
    <property type="match status" value="1"/>
</dbReference>
<dbReference type="FunFam" id="3.30.70.330:FF:000059">
    <property type="entry name" value="splicing factor 3B subunit 4"/>
    <property type="match status" value="1"/>
</dbReference>
<proteinExistence type="inferred from homology"/>
<dbReference type="EMBL" id="CAJFDH010000002">
    <property type="protein sequence ID" value="CAD5211276.1"/>
    <property type="molecule type" value="Genomic_DNA"/>
</dbReference>
<keyword evidence="12" id="KW-0812">Transmembrane</keyword>
<evidence type="ECO:0000256" key="12">
    <source>
        <dbReference type="SAM" id="Phobius"/>
    </source>
</evidence>
<name>A0A811K674_9BILA</name>
<feature type="transmembrane region" description="Helical" evidence="12">
    <location>
        <begin position="752"/>
        <end position="775"/>
    </location>
</feature>